<feature type="region of interest" description="Disordered" evidence="1">
    <location>
        <begin position="236"/>
        <end position="280"/>
    </location>
</feature>
<protein>
    <recommendedName>
        <fullName evidence="2">Gp5/Type VI secretion system Vgr protein OB-fold domain-containing protein</fullName>
    </recommendedName>
</protein>
<dbReference type="SUPFAM" id="SSF69255">
    <property type="entry name" value="gp5 N-terminal domain-like"/>
    <property type="match status" value="1"/>
</dbReference>
<dbReference type="Pfam" id="PF05954">
    <property type="entry name" value="Phage_GPD"/>
    <property type="match status" value="1"/>
</dbReference>
<dbReference type="EMBL" id="BAABFX010000020">
    <property type="protein sequence ID" value="GAA4392376.1"/>
    <property type="molecule type" value="Genomic_DNA"/>
</dbReference>
<evidence type="ECO:0000259" key="2">
    <source>
        <dbReference type="Pfam" id="PF04717"/>
    </source>
</evidence>
<reference evidence="4" key="1">
    <citation type="journal article" date="2019" name="Int. J. Syst. Evol. Microbiol.">
        <title>The Global Catalogue of Microorganisms (GCM) 10K type strain sequencing project: providing services to taxonomists for standard genome sequencing and annotation.</title>
        <authorList>
            <consortium name="The Broad Institute Genomics Platform"/>
            <consortium name="The Broad Institute Genome Sequencing Center for Infectious Disease"/>
            <person name="Wu L."/>
            <person name="Ma J."/>
        </authorList>
    </citation>
    <scope>NUCLEOTIDE SEQUENCE [LARGE SCALE GENOMIC DNA]</scope>
    <source>
        <strain evidence="4">JCM 17738</strain>
    </source>
</reference>
<dbReference type="Pfam" id="PF04717">
    <property type="entry name" value="Phage_base_V"/>
    <property type="match status" value="1"/>
</dbReference>
<sequence length="579" mass="60579">MSPSQQAQPDRPEVEITVDDAALEPLVEADVIEVDVHEEVGRHGRCTLLVQNWDADLRAVRHSDDGPFVPGAAIGVSLGYHAALKPVFEGVVTALTAHFSGGRPVLRVEARSRSILLAHPPRSRVLADVSDADVASAVAADYDLTTDAEVGVTRDAVVSDRVSDWDFLLARARRLGWVLYVRGTTLVMRPPATPANPPEFEYTRSLVELHLTDDLTRAIDTATGVGWDPAALETVESEQSSSAAAIDTGDRSDHAAAVGKTSWPLRSARDESAAETAADAADARAVGRQRDAALAHLHGRGVVLGDPTLRCDSWVTLSGVGTRMSGPHYLTAVRHHLSAQGYRTEVQVGRPPALVPPPALPGVAPREGGLTIGLVDSLDDPLKTLRVRVRMPWRTDGGTGVWARLATLDAGDGRGTVVVPNVGAEVVVGFIDGEGAAPVVLGQLFSGAAKPPEDIDPDANTLRVLVTPGGHRLAFDDGDAPSITLTSGKGHEVLIDDQDGRIALTHKDSGNALEVSADGITITAAQGDITLTASSGTVGIDAMTFEAKATAPSKLESSATFDLTASGPLGLKGALVTIN</sequence>
<dbReference type="Proteomes" id="UP001500390">
    <property type="component" value="Unassembled WGS sequence"/>
</dbReference>
<accession>A0ABP8JKS2</accession>
<dbReference type="SUPFAM" id="SSF69279">
    <property type="entry name" value="Phage tail proteins"/>
    <property type="match status" value="1"/>
</dbReference>
<evidence type="ECO:0000313" key="3">
    <source>
        <dbReference type="EMBL" id="GAA4392376.1"/>
    </source>
</evidence>
<proteinExistence type="predicted"/>
<keyword evidence="4" id="KW-1185">Reference proteome</keyword>
<evidence type="ECO:0000256" key="1">
    <source>
        <dbReference type="SAM" id="MobiDB-lite"/>
    </source>
</evidence>
<dbReference type="InterPro" id="IPR037026">
    <property type="entry name" value="Vgr_OB-fold_dom_sf"/>
</dbReference>
<comment type="caution">
    <text evidence="3">The sequence shown here is derived from an EMBL/GenBank/DDBJ whole genome shotgun (WGS) entry which is preliminary data.</text>
</comment>
<dbReference type="InterPro" id="IPR006531">
    <property type="entry name" value="Gp5/Vgr_OB"/>
</dbReference>
<gene>
    <name evidence="3" type="ORF">GCM10023153_11310</name>
</gene>
<feature type="domain" description="Gp5/Type VI secretion system Vgr protein OB-fold" evidence="2">
    <location>
        <begin position="372"/>
        <end position="445"/>
    </location>
</feature>
<dbReference type="RefSeq" id="WP_159903180.1">
    <property type="nucleotide sequence ID" value="NZ_BAABFX010000020.1"/>
</dbReference>
<dbReference type="Gene3D" id="2.40.50.230">
    <property type="entry name" value="Gp5 N-terminal domain"/>
    <property type="match status" value="1"/>
</dbReference>
<evidence type="ECO:0000313" key="4">
    <source>
        <dbReference type="Proteomes" id="UP001500390"/>
    </source>
</evidence>
<organism evidence="3 4">
    <name type="scientific">Ornithinibacter aureus</name>
    <dbReference type="NCBI Taxonomy" id="622664"/>
    <lineage>
        <taxon>Bacteria</taxon>
        <taxon>Bacillati</taxon>
        <taxon>Actinomycetota</taxon>
        <taxon>Actinomycetes</taxon>
        <taxon>Micrococcales</taxon>
        <taxon>Intrasporangiaceae</taxon>
        <taxon>Ornithinibacter</taxon>
    </lineage>
</organism>
<name>A0ABP8JKS2_9MICO</name>